<keyword evidence="3" id="KW-1185">Reference proteome</keyword>
<dbReference type="GO" id="GO:0016020">
    <property type="term" value="C:membrane"/>
    <property type="evidence" value="ECO:0007669"/>
    <property type="project" value="GOC"/>
</dbReference>
<feature type="domain" description="Calcineurin-like phosphoesterase" evidence="1">
    <location>
        <begin position="31"/>
        <end position="186"/>
    </location>
</feature>
<dbReference type="EMBL" id="JACEFG010000001">
    <property type="protein sequence ID" value="MBA2173845.1"/>
    <property type="molecule type" value="Genomic_DNA"/>
</dbReference>
<evidence type="ECO:0000313" key="2">
    <source>
        <dbReference type="EMBL" id="MBA2173845.1"/>
    </source>
</evidence>
<dbReference type="InterPro" id="IPR004843">
    <property type="entry name" value="Calcineurin-like_PHP"/>
</dbReference>
<dbReference type="GO" id="GO:0009245">
    <property type="term" value="P:lipid A biosynthetic process"/>
    <property type="evidence" value="ECO:0007669"/>
    <property type="project" value="TreeGrafter"/>
</dbReference>
<dbReference type="PANTHER" id="PTHR31302">
    <property type="entry name" value="TRANSMEMBRANE PROTEIN WITH METALLOPHOSPHOESTERASE DOMAIN-RELATED"/>
    <property type="match status" value="1"/>
</dbReference>
<dbReference type="InterPro" id="IPR029052">
    <property type="entry name" value="Metallo-depent_PP-like"/>
</dbReference>
<sequence length="242" mass="28008">MLYMFFKSQHDHVRTHVVQDSHFPSTIPLTLFFISDIHNRIIKEGTLSQVKEVDLIIIGGDLVDKRTSLEKLRTNLDKLRHFQVPIYFVPGNNDHELKESELLEVLTEFSIQVLSNEDDVFEHKDGSPLMLSGMDPYFLRPRHTMAQIHHSDCFQILCVHDPFVYERMNKKDQKRFHLVLSGHTHGGQIRFLGFGPYKRGGFRTYASRHLLVSEGYGTSVWPLRLGTTAECHILTIRRPSGL</sequence>
<dbReference type="PANTHER" id="PTHR31302:SF32">
    <property type="entry name" value="PHOSPHOESTERASE"/>
    <property type="match status" value="1"/>
</dbReference>
<proteinExistence type="predicted"/>
<dbReference type="Pfam" id="PF00149">
    <property type="entry name" value="Metallophos"/>
    <property type="match status" value="1"/>
</dbReference>
<comment type="caution">
    <text evidence="2">The sequence shown here is derived from an EMBL/GenBank/DDBJ whole genome shotgun (WGS) entry which is preliminary data.</text>
</comment>
<organism evidence="2 3">
    <name type="scientific">Halobacillus locisalis</name>
    <dbReference type="NCBI Taxonomy" id="220753"/>
    <lineage>
        <taxon>Bacteria</taxon>
        <taxon>Bacillati</taxon>
        <taxon>Bacillota</taxon>
        <taxon>Bacilli</taxon>
        <taxon>Bacillales</taxon>
        <taxon>Bacillaceae</taxon>
        <taxon>Halobacillus</taxon>
    </lineage>
</organism>
<dbReference type="InterPro" id="IPR051158">
    <property type="entry name" value="Metallophosphoesterase_sf"/>
</dbReference>
<dbReference type="SUPFAM" id="SSF56300">
    <property type="entry name" value="Metallo-dependent phosphatases"/>
    <property type="match status" value="1"/>
</dbReference>
<evidence type="ECO:0000259" key="1">
    <source>
        <dbReference type="Pfam" id="PF00149"/>
    </source>
</evidence>
<protein>
    <submittedName>
        <fullName evidence="2">Metallophosphoesterase family protein</fullName>
    </submittedName>
</protein>
<gene>
    <name evidence="2" type="ORF">H0266_02925</name>
</gene>
<dbReference type="AlphaFoldDB" id="A0A838CQ12"/>
<dbReference type="Gene3D" id="3.60.21.10">
    <property type="match status" value="1"/>
</dbReference>
<dbReference type="Proteomes" id="UP000571017">
    <property type="component" value="Unassembled WGS sequence"/>
</dbReference>
<evidence type="ECO:0000313" key="3">
    <source>
        <dbReference type="Proteomes" id="UP000571017"/>
    </source>
</evidence>
<name>A0A838CQ12_9BACI</name>
<reference evidence="2 3" key="1">
    <citation type="journal article" date="2004" name="Extremophiles">
        <title>Halobacillus locisalis sp. nov., a halophilic bacterium isolated from a marine solar saltern of the Yellow Sea in Korea.</title>
        <authorList>
            <person name="Yoon J.H."/>
            <person name="Kang K.H."/>
            <person name="Oh T.K."/>
            <person name="Park Y.H."/>
        </authorList>
    </citation>
    <scope>NUCLEOTIDE SEQUENCE [LARGE SCALE GENOMIC DNA]</scope>
    <source>
        <strain evidence="2 3">KCTC 3788</strain>
    </source>
</reference>
<accession>A0A838CQ12</accession>
<dbReference type="GO" id="GO:0008758">
    <property type="term" value="F:UDP-2,3-diacylglucosamine hydrolase activity"/>
    <property type="evidence" value="ECO:0007669"/>
    <property type="project" value="TreeGrafter"/>
</dbReference>